<keyword evidence="2" id="KW-1185">Reference proteome</keyword>
<gene>
    <name evidence="1" type="ORF">HPB47_016783</name>
</gene>
<proteinExistence type="predicted"/>
<evidence type="ECO:0000313" key="2">
    <source>
        <dbReference type="Proteomes" id="UP000805193"/>
    </source>
</evidence>
<feature type="non-terminal residue" evidence="1">
    <location>
        <position position="134"/>
    </location>
</feature>
<dbReference type="Proteomes" id="UP000805193">
    <property type="component" value="Unassembled WGS sequence"/>
</dbReference>
<name>A0AC60QPZ7_IXOPE</name>
<protein>
    <submittedName>
        <fullName evidence="1">Uncharacterized protein</fullName>
    </submittedName>
</protein>
<reference evidence="1 2" key="1">
    <citation type="journal article" date="2020" name="Cell">
        <title>Large-Scale Comparative Analyses of Tick Genomes Elucidate Their Genetic Diversity and Vector Capacities.</title>
        <authorList>
            <consortium name="Tick Genome and Microbiome Consortium (TIGMIC)"/>
            <person name="Jia N."/>
            <person name="Wang J."/>
            <person name="Shi W."/>
            <person name="Du L."/>
            <person name="Sun Y."/>
            <person name="Zhan W."/>
            <person name="Jiang J.F."/>
            <person name="Wang Q."/>
            <person name="Zhang B."/>
            <person name="Ji P."/>
            <person name="Bell-Sakyi L."/>
            <person name="Cui X.M."/>
            <person name="Yuan T.T."/>
            <person name="Jiang B.G."/>
            <person name="Yang W.F."/>
            <person name="Lam T.T."/>
            <person name="Chang Q.C."/>
            <person name="Ding S.J."/>
            <person name="Wang X.J."/>
            <person name="Zhu J.G."/>
            <person name="Ruan X.D."/>
            <person name="Zhao L."/>
            <person name="Wei J.T."/>
            <person name="Ye R.Z."/>
            <person name="Que T.C."/>
            <person name="Du C.H."/>
            <person name="Zhou Y.H."/>
            <person name="Cheng J.X."/>
            <person name="Dai P.F."/>
            <person name="Guo W.B."/>
            <person name="Han X.H."/>
            <person name="Huang E.J."/>
            <person name="Li L.F."/>
            <person name="Wei W."/>
            <person name="Gao Y.C."/>
            <person name="Liu J.Z."/>
            <person name="Shao H.Z."/>
            <person name="Wang X."/>
            <person name="Wang C.C."/>
            <person name="Yang T.C."/>
            <person name="Huo Q.B."/>
            <person name="Li W."/>
            <person name="Chen H.Y."/>
            <person name="Chen S.E."/>
            <person name="Zhou L.G."/>
            <person name="Ni X.B."/>
            <person name="Tian J.H."/>
            <person name="Sheng Y."/>
            <person name="Liu T."/>
            <person name="Pan Y.S."/>
            <person name="Xia L.Y."/>
            <person name="Li J."/>
            <person name="Zhao F."/>
            <person name="Cao W.C."/>
        </authorList>
    </citation>
    <scope>NUCLEOTIDE SEQUENCE [LARGE SCALE GENOMIC DNA]</scope>
    <source>
        <strain evidence="1">Iper-2018</strain>
    </source>
</reference>
<organism evidence="1 2">
    <name type="scientific">Ixodes persulcatus</name>
    <name type="common">Taiga tick</name>
    <dbReference type="NCBI Taxonomy" id="34615"/>
    <lineage>
        <taxon>Eukaryota</taxon>
        <taxon>Metazoa</taxon>
        <taxon>Ecdysozoa</taxon>
        <taxon>Arthropoda</taxon>
        <taxon>Chelicerata</taxon>
        <taxon>Arachnida</taxon>
        <taxon>Acari</taxon>
        <taxon>Parasitiformes</taxon>
        <taxon>Ixodida</taxon>
        <taxon>Ixodoidea</taxon>
        <taxon>Ixodidae</taxon>
        <taxon>Ixodinae</taxon>
        <taxon>Ixodes</taxon>
    </lineage>
</organism>
<evidence type="ECO:0000313" key="1">
    <source>
        <dbReference type="EMBL" id="KAG0439011.1"/>
    </source>
</evidence>
<sequence length="134" mass="14744">MQATPDTLLQAHRGWAFKEEGYVSNVRLNVSVGSRTSIVRCVCLPSMKKAPYTVSAWFTRDTGTVTGGICTCVAGIIVKKSEEGLLEVKCSISKIWLTPEEAGGHERFCCALIDGTVLLKREHTFCYQVQGQIM</sequence>
<accession>A0AC60QPZ7</accession>
<comment type="caution">
    <text evidence="1">The sequence shown here is derived from an EMBL/GenBank/DDBJ whole genome shotgun (WGS) entry which is preliminary data.</text>
</comment>
<dbReference type="EMBL" id="JABSTQ010005588">
    <property type="protein sequence ID" value="KAG0439011.1"/>
    <property type="molecule type" value="Genomic_DNA"/>
</dbReference>